<dbReference type="Proteomes" id="UP000523545">
    <property type="component" value="Unassembled WGS sequence"/>
</dbReference>
<reference evidence="5 6" key="1">
    <citation type="submission" date="2020-07" db="EMBL/GenBank/DDBJ databases">
        <title>Sequencing the genomes of 1000 actinobacteria strains.</title>
        <authorList>
            <person name="Klenk H.-P."/>
        </authorList>
    </citation>
    <scope>NUCLEOTIDE SEQUENCE [LARGE SCALE GENOMIC DNA]</scope>
    <source>
        <strain evidence="5 6">DSM 45876</strain>
    </source>
</reference>
<evidence type="ECO:0000256" key="3">
    <source>
        <dbReference type="ARBA" id="ARBA00023163"/>
    </source>
</evidence>
<dbReference type="CDD" id="cd00090">
    <property type="entry name" value="HTH_ARSR"/>
    <property type="match status" value="1"/>
</dbReference>
<dbReference type="Gene3D" id="1.10.10.10">
    <property type="entry name" value="Winged helix-like DNA-binding domain superfamily/Winged helix DNA-binding domain"/>
    <property type="match status" value="1"/>
</dbReference>
<keyword evidence="3" id="KW-0804">Transcription</keyword>
<gene>
    <name evidence="5" type="ORF">HNR22_000622</name>
</gene>
<keyword evidence="2 5" id="KW-0238">DNA-binding</keyword>
<dbReference type="InterPro" id="IPR036388">
    <property type="entry name" value="WH-like_DNA-bd_sf"/>
</dbReference>
<evidence type="ECO:0000259" key="4">
    <source>
        <dbReference type="SMART" id="SM00418"/>
    </source>
</evidence>
<feature type="domain" description="HTH arsR-type" evidence="4">
    <location>
        <begin position="16"/>
        <end position="105"/>
    </location>
</feature>
<comment type="caution">
    <text evidence="5">The sequence shown here is derived from an EMBL/GenBank/DDBJ whole genome shotgun (WGS) entry which is preliminary data.</text>
</comment>
<protein>
    <submittedName>
        <fullName evidence="5">DNA-binding transcriptional ArsR family regulator</fullName>
    </submittedName>
</protein>
<name>A0A7Y9WXY1_9ACTN</name>
<evidence type="ECO:0000313" key="6">
    <source>
        <dbReference type="Proteomes" id="UP000523545"/>
    </source>
</evidence>
<dbReference type="AlphaFoldDB" id="A0A7Y9WXY1"/>
<evidence type="ECO:0000256" key="1">
    <source>
        <dbReference type="ARBA" id="ARBA00023015"/>
    </source>
</evidence>
<evidence type="ECO:0000313" key="5">
    <source>
        <dbReference type="EMBL" id="NYH40895.1"/>
    </source>
</evidence>
<dbReference type="InterPro" id="IPR001845">
    <property type="entry name" value="HTH_ArsR_DNA-bd_dom"/>
</dbReference>
<dbReference type="PANTHER" id="PTHR33154">
    <property type="entry name" value="TRANSCRIPTIONAL REGULATOR, ARSR FAMILY"/>
    <property type="match status" value="1"/>
</dbReference>
<dbReference type="SUPFAM" id="SSF46785">
    <property type="entry name" value="Winged helix' DNA-binding domain"/>
    <property type="match status" value="1"/>
</dbReference>
<dbReference type="GO" id="GO:0003700">
    <property type="term" value="F:DNA-binding transcription factor activity"/>
    <property type="evidence" value="ECO:0007669"/>
    <property type="project" value="InterPro"/>
</dbReference>
<dbReference type="InterPro" id="IPR036390">
    <property type="entry name" value="WH_DNA-bd_sf"/>
</dbReference>
<proteinExistence type="predicted"/>
<accession>A0A7Y9WXY1</accession>
<dbReference type="EMBL" id="JACCHK010000001">
    <property type="protein sequence ID" value="NYH40895.1"/>
    <property type="molecule type" value="Genomic_DNA"/>
</dbReference>
<evidence type="ECO:0000256" key="2">
    <source>
        <dbReference type="ARBA" id="ARBA00023125"/>
    </source>
</evidence>
<dbReference type="PANTHER" id="PTHR33154:SF33">
    <property type="entry name" value="TRANSCRIPTIONAL REPRESSOR SDPR"/>
    <property type="match status" value="1"/>
</dbReference>
<dbReference type="SMART" id="SM00418">
    <property type="entry name" value="HTH_ARSR"/>
    <property type="match status" value="1"/>
</dbReference>
<dbReference type="InterPro" id="IPR011991">
    <property type="entry name" value="ArsR-like_HTH"/>
</dbReference>
<dbReference type="RefSeq" id="WP_179778979.1">
    <property type="nucleotide sequence ID" value="NZ_JACCHK010000001.1"/>
</dbReference>
<keyword evidence="6" id="KW-1185">Reference proteome</keyword>
<sequence>MSQREVWELSGDRLVEVLATLASPHRLRVLAALAGERAYVSQLARDLGISRALLQVHLKKLEKAGLVTAHLELSPDAKALKYYEATPFSLHLTPDVVAVAATTLSTAGDGDAVPKGNS</sequence>
<dbReference type="InterPro" id="IPR051081">
    <property type="entry name" value="HTH_MetalResp_TranReg"/>
</dbReference>
<dbReference type="Pfam" id="PF01022">
    <property type="entry name" value="HTH_5"/>
    <property type="match status" value="1"/>
</dbReference>
<dbReference type="GO" id="GO:0003677">
    <property type="term" value="F:DNA binding"/>
    <property type="evidence" value="ECO:0007669"/>
    <property type="project" value="UniProtKB-KW"/>
</dbReference>
<organism evidence="5 6">
    <name type="scientific">Micromonospora jinlongensis</name>
    <dbReference type="NCBI Taxonomy" id="1287877"/>
    <lineage>
        <taxon>Bacteria</taxon>
        <taxon>Bacillati</taxon>
        <taxon>Actinomycetota</taxon>
        <taxon>Actinomycetes</taxon>
        <taxon>Micromonosporales</taxon>
        <taxon>Micromonosporaceae</taxon>
        <taxon>Micromonospora</taxon>
    </lineage>
</organism>
<keyword evidence="1" id="KW-0805">Transcription regulation</keyword>